<protein>
    <submittedName>
        <fullName evidence="2">Inorganic pyrophosphatase</fullName>
        <ecNumber evidence="2">3.6.1.1</ecNumber>
    </submittedName>
</protein>
<sequence>GLRRHHRDPQGWSQQVRGGPQDRPHPPGPHPVHGHPVPRRLRVHREQPRRGRRPARRAGARPGADVPRLPHPVPGDRDVPDEGREGRRRQGPLRPVGRPAPGAPARHPPPRRVRPRRDPALLRDLQGAGARQERRGRHLGRPRRRGAGDQGQLPAGAGRGGRRGRGGRADAL</sequence>
<name>A0A6J4Q6C5_9PSEU</name>
<keyword evidence="2" id="KW-0378">Hydrolase</keyword>
<feature type="region of interest" description="Disordered" evidence="1">
    <location>
        <begin position="1"/>
        <end position="172"/>
    </location>
</feature>
<dbReference type="GO" id="GO:0004427">
    <property type="term" value="F:inorganic diphosphate phosphatase activity"/>
    <property type="evidence" value="ECO:0007669"/>
    <property type="project" value="UniProtKB-EC"/>
</dbReference>
<dbReference type="AlphaFoldDB" id="A0A6J4Q6C5"/>
<organism evidence="2">
    <name type="scientific">uncultured Pseudonocardia sp</name>
    <dbReference type="NCBI Taxonomy" id="211455"/>
    <lineage>
        <taxon>Bacteria</taxon>
        <taxon>Bacillati</taxon>
        <taxon>Actinomycetota</taxon>
        <taxon>Actinomycetes</taxon>
        <taxon>Pseudonocardiales</taxon>
        <taxon>Pseudonocardiaceae</taxon>
        <taxon>Pseudonocardia</taxon>
        <taxon>environmental samples</taxon>
    </lineage>
</organism>
<dbReference type="EC" id="3.6.1.1" evidence="2"/>
<feature type="non-terminal residue" evidence="2">
    <location>
        <position position="1"/>
    </location>
</feature>
<evidence type="ECO:0000313" key="2">
    <source>
        <dbReference type="EMBL" id="CAA9429465.1"/>
    </source>
</evidence>
<gene>
    <name evidence="2" type="ORF">AVDCRST_MAG66-3203</name>
</gene>
<feature type="non-terminal residue" evidence="2">
    <location>
        <position position="172"/>
    </location>
</feature>
<feature type="compositionally biased region" description="Low complexity" evidence="1">
    <location>
        <begin position="92"/>
        <end position="105"/>
    </location>
</feature>
<feature type="compositionally biased region" description="Basic residues" evidence="1">
    <location>
        <begin position="134"/>
        <end position="145"/>
    </location>
</feature>
<feature type="compositionally biased region" description="Basic and acidic residues" evidence="1">
    <location>
        <begin position="74"/>
        <end position="85"/>
    </location>
</feature>
<proteinExistence type="predicted"/>
<evidence type="ECO:0000256" key="1">
    <source>
        <dbReference type="SAM" id="MobiDB-lite"/>
    </source>
</evidence>
<feature type="compositionally biased region" description="Basic residues" evidence="1">
    <location>
        <begin position="50"/>
        <end position="59"/>
    </location>
</feature>
<accession>A0A6J4Q6C5</accession>
<feature type="compositionally biased region" description="Basic residues" evidence="1">
    <location>
        <begin position="32"/>
        <end position="43"/>
    </location>
</feature>
<reference evidence="2" key="1">
    <citation type="submission" date="2020-02" db="EMBL/GenBank/DDBJ databases">
        <authorList>
            <person name="Meier V. D."/>
        </authorList>
    </citation>
    <scope>NUCLEOTIDE SEQUENCE</scope>
    <source>
        <strain evidence="2">AVDCRST_MAG66</strain>
    </source>
</reference>
<dbReference type="EMBL" id="CADCUS010000466">
    <property type="protein sequence ID" value="CAA9429465.1"/>
    <property type="molecule type" value="Genomic_DNA"/>
</dbReference>